<evidence type="ECO:0000256" key="2">
    <source>
        <dbReference type="SAM" id="SignalP"/>
    </source>
</evidence>
<feature type="compositionally biased region" description="Low complexity" evidence="1">
    <location>
        <begin position="27"/>
        <end position="38"/>
    </location>
</feature>
<accession>A0ABP0CS56</accession>
<comment type="caution">
    <text evidence="3">The sequence shown here is derived from an EMBL/GenBank/DDBJ whole genome shotgun (WGS) entry which is preliminary data.</text>
</comment>
<protein>
    <submittedName>
        <fullName evidence="3">Uncharacterized protein</fullName>
    </submittedName>
</protein>
<proteinExistence type="predicted"/>
<keyword evidence="4" id="KW-1185">Reference proteome</keyword>
<feature type="region of interest" description="Disordered" evidence="1">
    <location>
        <begin position="27"/>
        <end position="48"/>
    </location>
</feature>
<evidence type="ECO:0000256" key="1">
    <source>
        <dbReference type="SAM" id="MobiDB-lite"/>
    </source>
</evidence>
<evidence type="ECO:0000313" key="3">
    <source>
        <dbReference type="EMBL" id="CAK7234967.1"/>
    </source>
</evidence>
<dbReference type="EMBL" id="CAWUHD010000141">
    <property type="protein sequence ID" value="CAK7234967.1"/>
    <property type="molecule type" value="Genomic_DNA"/>
</dbReference>
<organism evidence="3 4">
    <name type="scientific">Sporothrix eucalyptigena</name>
    <dbReference type="NCBI Taxonomy" id="1812306"/>
    <lineage>
        <taxon>Eukaryota</taxon>
        <taxon>Fungi</taxon>
        <taxon>Dikarya</taxon>
        <taxon>Ascomycota</taxon>
        <taxon>Pezizomycotina</taxon>
        <taxon>Sordariomycetes</taxon>
        <taxon>Sordariomycetidae</taxon>
        <taxon>Ophiostomatales</taxon>
        <taxon>Ophiostomataceae</taxon>
        <taxon>Sporothrix</taxon>
    </lineage>
</organism>
<feature type="signal peptide" evidence="2">
    <location>
        <begin position="1"/>
        <end position="18"/>
    </location>
</feature>
<dbReference type="Proteomes" id="UP001642482">
    <property type="component" value="Unassembled WGS sequence"/>
</dbReference>
<name>A0ABP0CS56_9PEZI</name>
<sequence length="213" mass="22404">MRLSLILGLLAASAAVEASVCKLSQPSSSSSASSSSSPSPSPSTFACNTNQLADQTTGVSYASDWQYAPLEGVTVSFPETCMNNGNDQYPDGSCVNILLTELPTDQGPWTAVTITRTVPTVVGTGYEFGFVYQLGSDEPAANTGLINNIECSVNNAAGNSGWSNFYNGYKLDTNLNFEMQLTASATTTTITCVLTVITDIDMTVGNFYLMTGC</sequence>
<gene>
    <name evidence="3" type="ORF">SEUCBS140593_009125</name>
</gene>
<keyword evidence="2" id="KW-0732">Signal</keyword>
<evidence type="ECO:0000313" key="4">
    <source>
        <dbReference type="Proteomes" id="UP001642482"/>
    </source>
</evidence>
<reference evidence="3 4" key="1">
    <citation type="submission" date="2024-01" db="EMBL/GenBank/DDBJ databases">
        <authorList>
            <person name="Allen C."/>
            <person name="Tagirdzhanova G."/>
        </authorList>
    </citation>
    <scope>NUCLEOTIDE SEQUENCE [LARGE SCALE GENOMIC DNA]</scope>
</reference>
<feature type="chain" id="PRO_5045318994" evidence="2">
    <location>
        <begin position="19"/>
        <end position="213"/>
    </location>
</feature>